<comment type="caution">
    <text evidence="1">The sequence shown here is derived from an EMBL/GenBank/DDBJ whole genome shotgun (WGS) entry which is preliminary data.</text>
</comment>
<dbReference type="Proteomes" id="UP000826195">
    <property type="component" value="Unassembled WGS sequence"/>
</dbReference>
<dbReference type="AlphaFoldDB" id="A0AAV7I2R6"/>
<evidence type="ECO:0000313" key="1">
    <source>
        <dbReference type="EMBL" id="KAH0540123.1"/>
    </source>
</evidence>
<reference evidence="1 2" key="1">
    <citation type="journal article" date="2021" name="J. Hered.">
        <title>A chromosome-level genome assembly of the parasitoid wasp, Cotesia glomerata (Hymenoptera: Braconidae).</title>
        <authorList>
            <person name="Pinto B.J."/>
            <person name="Weis J.J."/>
            <person name="Gamble T."/>
            <person name="Ode P.J."/>
            <person name="Paul R."/>
            <person name="Zaspel J.M."/>
        </authorList>
    </citation>
    <scope>NUCLEOTIDE SEQUENCE [LARGE SCALE GENOMIC DNA]</scope>
    <source>
        <strain evidence="1">CgM1</strain>
    </source>
</reference>
<evidence type="ECO:0000313" key="2">
    <source>
        <dbReference type="Proteomes" id="UP000826195"/>
    </source>
</evidence>
<keyword evidence="2" id="KW-1185">Reference proteome</keyword>
<accession>A0AAV7I2R6</accession>
<organism evidence="1 2">
    <name type="scientific">Cotesia glomerata</name>
    <name type="common">Lepidopteran parasitic wasp</name>
    <name type="synonym">Apanteles glomeratus</name>
    <dbReference type="NCBI Taxonomy" id="32391"/>
    <lineage>
        <taxon>Eukaryota</taxon>
        <taxon>Metazoa</taxon>
        <taxon>Ecdysozoa</taxon>
        <taxon>Arthropoda</taxon>
        <taxon>Hexapoda</taxon>
        <taxon>Insecta</taxon>
        <taxon>Pterygota</taxon>
        <taxon>Neoptera</taxon>
        <taxon>Endopterygota</taxon>
        <taxon>Hymenoptera</taxon>
        <taxon>Apocrita</taxon>
        <taxon>Ichneumonoidea</taxon>
        <taxon>Braconidae</taxon>
        <taxon>Microgastrinae</taxon>
        <taxon>Cotesia</taxon>
    </lineage>
</organism>
<sequence>MEGIPWAIAHTRFESWRTSESPNNYLKLFGAKTYGEKYLGYSLKHGSGPGVLVVHQSKKLRRGIPGVLAHTRFESWSARGPSSNHLKLFGAKNYGGKYLEY</sequence>
<name>A0AAV7I2R6_COTGL</name>
<proteinExistence type="predicted"/>
<protein>
    <submittedName>
        <fullName evidence="1">Uncharacterized protein</fullName>
    </submittedName>
</protein>
<gene>
    <name evidence="1" type="ORF">KQX54_013082</name>
</gene>
<dbReference type="EMBL" id="JAHXZJ010002609">
    <property type="protein sequence ID" value="KAH0540123.1"/>
    <property type="molecule type" value="Genomic_DNA"/>
</dbReference>